<name>A0A0E9TIB3_ANGAN</name>
<dbReference type="EMBL" id="GBXM01050542">
    <property type="protein sequence ID" value="JAH58035.1"/>
    <property type="molecule type" value="Transcribed_RNA"/>
</dbReference>
<reference evidence="1" key="1">
    <citation type="submission" date="2014-11" db="EMBL/GenBank/DDBJ databases">
        <authorList>
            <person name="Amaro Gonzalez C."/>
        </authorList>
    </citation>
    <scope>NUCLEOTIDE SEQUENCE</scope>
</reference>
<sequence length="49" mass="5146">MTLSFLSGVSCGPCIVLESHVMLSIICLSTSACCQKLNKKALCRAKEAG</sequence>
<evidence type="ECO:0000313" key="1">
    <source>
        <dbReference type="EMBL" id="JAH53409.1"/>
    </source>
</evidence>
<organism evidence="1">
    <name type="scientific">Anguilla anguilla</name>
    <name type="common">European freshwater eel</name>
    <name type="synonym">Muraena anguilla</name>
    <dbReference type="NCBI Taxonomy" id="7936"/>
    <lineage>
        <taxon>Eukaryota</taxon>
        <taxon>Metazoa</taxon>
        <taxon>Chordata</taxon>
        <taxon>Craniata</taxon>
        <taxon>Vertebrata</taxon>
        <taxon>Euteleostomi</taxon>
        <taxon>Actinopterygii</taxon>
        <taxon>Neopterygii</taxon>
        <taxon>Teleostei</taxon>
        <taxon>Anguilliformes</taxon>
        <taxon>Anguillidae</taxon>
        <taxon>Anguilla</taxon>
    </lineage>
</organism>
<accession>A0A0E9TIB3</accession>
<protein>
    <submittedName>
        <fullName evidence="1">Uncharacterized protein</fullName>
    </submittedName>
</protein>
<proteinExistence type="predicted"/>
<dbReference type="AlphaFoldDB" id="A0A0E9TIB3"/>
<dbReference type="EMBL" id="GBXM01055168">
    <property type="protein sequence ID" value="JAH53409.1"/>
    <property type="molecule type" value="Transcribed_RNA"/>
</dbReference>
<reference evidence="1" key="2">
    <citation type="journal article" date="2015" name="Fish Shellfish Immunol.">
        <title>Early steps in the European eel (Anguilla anguilla)-Vibrio vulnificus interaction in the gills: Role of the RtxA13 toxin.</title>
        <authorList>
            <person name="Callol A."/>
            <person name="Pajuelo D."/>
            <person name="Ebbesson L."/>
            <person name="Teles M."/>
            <person name="MacKenzie S."/>
            <person name="Amaro C."/>
        </authorList>
    </citation>
    <scope>NUCLEOTIDE SEQUENCE</scope>
</reference>